<name>A0A0X8G5V3_9FLAO</name>
<reference evidence="5" key="1">
    <citation type="submission" date="2015-12" db="EMBL/GenBank/DDBJ databases">
        <title>Complete genome sequence of Lutibacter profundus strain LP1.</title>
        <authorList>
            <person name="Wissuwa J."/>
            <person name="Le Moine Bauer S."/>
            <person name="Stokke R."/>
            <person name="Dahle H."/>
            <person name="Steen I.H."/>
        </authorList>
    </citation>
    <scope>NUCLEOTIDE SEQUENCE [LARGE SCALE GENOMIC DNA]</scope>
    <source>
        <strain evidence="5">LP1</strain>
    </source>
</reference>
<dbReference type="InterPro" id="IPR036013">
    <property type="entry name" value="Band_7/SPFH_dom_sf"/>
</dbReference>
<sequence length="286" mass="32090">MNKEKIIKVSNGYFMLSLLVLLIAGGIFNIINSIIWLFFSCFILSIILLPGFFLVNPNTSKVILLFGKYIGTVKENGFYWANPLYRKRGISLRASNFDSERVKVNDKLGNPIMISTILVWKVKNTFKAAFDVDNYENFVRVQSDAAVRKLASLYPYDNFEDEGMEEEITLRASVNEVSEALEKELSERLDMAGIEVLEARIGYLAYAQEIAGAMLKRQQATAIVAARHKIVEGAVSMVEMALDELSKKNIVTLDEERKAAMVSNLMVVLCSDKDTIPIVNTGTLNH</sequence>
<evidence type="ECO:0000313" key="5">
    <source>
        <dbReference type="Proteomes" id="UP000059672"/>
    </source>
</evidence>
<dbReference type="PATRIC" id="fig|1622118.3.peg.1012"/>
<gene>
    <name evidence="4" type="ORF">Lupro_04835</name>
</gene>
<dbReference type="GO" id="GO:0016020">
    <property type="term" value="C:membrane"/>
    <property type="evidence" value="ECO:0007669"/>
    <property type="project" value="UniProtKB-SubCell"/>
</dbReference>
<dbReference type="Proteomes" id="UP000059672">
    <property type="component" value="Chromosome"/>
</dbReference>
<dbReference type="PANTHER" id="PTHR43446:SF1">
    <property type="entry name" value="BAND 7 DOMAIN-CONTAINING PROTEIN"/>
    <property type="match status" value="1"/>
</dbReference>
<evidence type="ECO:0000313" key="4">
    <source>
        <dbReference type="EMBL" id="AMC10605.1"/>
    </source>
</evidence>
<dbReference type="InterPro" id="IPR001107">
    <property type="entry name" value="Band_7"/>
</dbReference>
<evidence type="ECO:0000259" key="3">
    <source>
        <dbReference type="SMART" id="SM00244"/>
    </source>
</evidence>
<feature type="transmembrane region" description="Helical" evidence="2">
    <location>
        <begin position="34"/>
        <end position="55"/>
    </location>
</feature>
<dbReference type="SMART" id="SM00244">
    <property type="entry name" value="PHB"/>
    <property type="match status" value="1"/>
</dbReference>
<dbReference type="OrthoDB" id="9813479at2"/>
<keyword evidence="5" id="KW-1185">Reference proteome</keyword>
<dbReference type="STRING" id="1622118.Lupro_04835"/>
<feature type="transmembrane region" description="Helical" evidence="2">
    <location>
        <begin position="12"/>
        <end position="28"/>
    </location>
</feature>
<dbReference type="Pfam" id="PF01145">
    <property type="entry name" value="Band_7"/>
    <property type="match status" value="1"/>
</dbReference>
<keyword evidence="2" id="KW-1133">Transmembrane helix</keyword>
<keyword evidence="2" id="KW-0812">Transmembrane</keyword>
<dbReference type="PANTHER" id="PTHR43446">
    <property type="entry name" value="MEMBRANE PROTEIN-RELATED"/>
    <property type="match status" value="1"/>
</dbReference>
<accession>A0A0X8G5V3</accession>
<dbReference type="CDD" id="cd03402">
    <property type="entry name" value="SPFH_like_u2"/>
    <property type="match status" value="1"/>
</dbReference>
<dbReference type="RefSeq" id="WP_068206787.1">
    <property type="nucleotide sequence ID" value="NZ_CP013355.1"/>
</dbReference>
<organism evidence="4 5">
    <name type="scientific">Lutibacter profundi</name>
    <dbReference type="NCBI Taxonomy" id="1622118"/>
    <lineage>
        <taxon>Bacteria</taxon>
        <taxon>Pseudomonadati</taxon>
        <taxon>Bacteroidota</taxon>
        <taxon>Flavobacteriia</taxon>
        <taxon>Flavobacteriales</taxon>
        <taxon>Flavobacteriaceae</taxon>
        <taxon>Lutibacter</taxon>
    </lineage>
</organism>
<protein>
    <recommendedName>
        <fullName evidence="3">Band 7 domain-containing protein</fullName>
    </recommendedName>
</protein>
<dbReference type="KEGG" id="lut:Lupro_04835"/>
<evidence type="ECO:0000256" key="2">
    <source>
        <dbReference type="SAM" id="Phobius"/>
    </source>
</evidence>
<evidence type="ECO:0000256" key="1">
    <source>
        <dbReference type="ARBA" id="ARBA00004167"/>
    </source>
</evidence>
<comment type="subcellular location">
    <subcellularLocation>
        <location evidence="1">Membrane</location>
        <topology evidence="1">Single-pass membrane protein</topology>
    </subcellularLocation>
</comment>
<keyword evidence="2" id="KW-0472">Membrane</keyword>
<dbReference type="EMBL" id="CP013355">
    <property type="protein sequence ID" value="AMC10605.1"/>
    <property type="molecule type" value="Genomic_DNA"/>
</dbReference>
<dbReference type="SUPFAM" id="SSF117892">
    <property type="entry name" value="Band 7/SPFH domain"/>
    <property type="match status" value="1"/>
</dbReference>
<dbReference type="Gene3D" id="3.30.479.30">
    <property type="entry name" value="Band 7 domain"/>
    <property type="match status" value="1"/>
</dbReference>
<dbReference type="AlphaFoldDB" id="A0A0X8G5V3"/>
<reference evidence="4 5" key="2">
    <citation type="journal article" date="2016" name="Int. J. Syst. Evol. Microbiol.">
        <title>Lutibacter profundi sp. nov., isolated from a deep-sea hydrothermal system on the Arctic Mid-Ocean Ridge and emended description of the genus Lutibacter.</title>
        <authorList>
            <person name="Le Moine Bauer S."/>
            <person name="Roalkvam I."/>
            <person name="Steen I.H."/>
            <person name="Dahle H."/>
        </authorList>
    </citation>
    <scope>NUCLEOTIDE SEQUENCE [LARGE SCALE GENOMIC DNA]</scope>
    <source>
        <strain evidence="4 5">LP1</strain>
    </source>
</reference>
<proteinExistence type="predicted"/>
<feature type="domain" description="Band 7" evidence="3">
    <location>
        <begin position="50"/>
        <end position="218"/>
    </location>
</feature>